<evidence type="ECO:0000256" key="2">
    <source>
        <dbReference type="ARBA" id="ARBA00009836"/>
    </source>
</evidence>
<reference evidence="7 8" key="1">
    <citation type="journal article" date="2021" name="Cell">
        <title>Tracing the genetic footprints of vertebrate landing in non-teleost ray-finned fishes.</title>
        <authorList>
            <person name="Bi X."/>
            <person name="Wang K."/>
            <person name="Yang L."/>
            <person name="Pan H."/>
            <person name="Jiang H."/>
            <person name="Wei Q."/>
            <person name="Fang M."/>
            <person name="Yu H."/>
            <person name="Zhu C."/>
            <person name="Cai Y."/>
            <person name="He Y."/>
            <person name="Gan X."/>
            <person name="Zeng H."/>
            <person name="Yu D."/>
            <person name="Zhu Y."/>
            <person name="Jiang H."/>
            <person name="Qiu Q."/>
            <person name="Yang H."/>
            <person name="Zhang Y.E."/>
            <person name="Wang W."/>
            <person name="Zhu M."/>
            <person name="He S."/>
            <person name="Zhang G."/>
        </authorList>
    </citation>
    <scope>NUCLEOTIDE SEQUENCE [LARGE SCALE GENOMIC DNA]</scope>
    <source>
        <strain evidence="7">Bchr_013</strain>
    </source>
</reference>
<comment type="catalytic activity">
    <reaction evidence="6">
        <text>2'-phospho-[ligated tRNA] + NAD(+) = mature tRNA + ADP-alpha-D-ribose 1'',2''-cyclic phosphate + nicotinamide</text>
        <dbReference type="Rhea" id="RHEA:23324"/>
        <dbReference type="Rhea" id="RHEA-COMP:11106"/>
        <dbReference type="Rhea" id="RHEA-COMP:11107"/>
        <dbReference type="ChEBI" id="CHEBI:17154"/>
        <dbReference type="ChEBI" id="CHEBI:57540"/>
        <dbReference type="ChEBI" id="CHEBI:76596"/>
        <dbReference type="ChEBI" id="CHEBI:82883"/>
        <dbReference type="ChEBI" id="CHEBI:85027"/>
        <dbReference type="EC" id="2.7.1.160"/>
    </reaction>
</comment>
<evidence type="ECO:0000256" key="6">
    <source>
        <dbReference type="ARBA" id="ARBA00047949"/>
    </source>
</evidence>
<accession>A0A8X8BN64</accession>
<dbReference type="Gene3D" id="1.10.10.970">
    <property type="entry name" value="RNA 2'-phosphotransferase, Tpt1/KptA family, N-terminal domain"/>
    <property type="match status" value="1"/>
</dbReference>
<protein>
    <recommendedName>
        <fullName evidence="3">2'-phosphotransferase</fullName>
        <ecNumber evidence="3">2.7.1.160</ecNumber>
    </recommendedName>
</protein>
<feature type="non-terminal residue" evidence="7">
    <location>
        <position position="233"/>
    </location>
</feature>
<proteinExistence type="inferred from homology"/>
<dbReference type="Pfam" id="PF01885">
    <property type="entry name" value="PTS_2-RNA"/>
    <property type="match status" value="1"/>
</dbReference>
<keyword evidence="4" id="KW-0808">Transferase</keyword>
<sequence>MFYSFLQIIMPKRSCPWRESIPVQMKMHVTQKEVNEGVARDVNMKAVYDGFVFVDDLLSLPRFRCHSIEDLQRVVETNDKQRYAMCPHPDSGRLQIRANQGHSIPVEDLELTPIHTSSEDVPVTAVHGTYLRNWNAIRSHGLSRMNRTHIHLAPGLPGQGQVVSGMRKDCDLAIFVDLQQALRDGIPFFWSANRVILTPGNSEGLIPPLYFSRALQLKHPKLPYQIMEEDEKI</sequence>
<dbReference type="PANTHER" id="PTHR12684:SF2">
    <property type="entry name" value="TRNA 2'-PHOSPHOTRANSFERASE 1"/>
    <property type="match status" value="1"/>
</dbReference>
<dbReference type="EMBL" id="JAATIS010005064">
    <property type="protein sequence ID" value="KAG2460437.1"/>
    <property type="molecule type" value="Genomic_DNA"/>
</dbReference>
<dbReference type="InterPro" id="IPR042081">
    <property type="entry name" value="RNA_2'-PTrans_C"/>
</dbReference>
<evidence type="ECO:0000256" key="5">
    <source>
        <dbReference type="ARBA" id="ARBA00023027"/>
    </source>
</evidence>
<dbReference type="InterPro" id="IPR002745">
    <property type="entry name" value="Ptrans_KptA/Tpt1"/>
</dbReference>
<dbReference type="EC" id="2.7.1.160" evidence="3"/>
<evidence type="ECO:0000256" key="3">
    <source>
        <dbReference type="ARBA" id="ARBA00012007"/>
    </source>
</evidence>
<keyword evidence="8" id="KW-1185">Reference proteome</keyword>
<gene>
    <name evidence="7" type="primary">Trpt1</name>
    <name evidence="7" type="ORF">GTO96_0021217</name>
</gene>
<evidence type="ECO:0000256" key="1">
    <source>
        <dbReference type="ARBA" id="ARBA00003343"/>
    </source>
</evidence>
<dbReference type="AlphaFoldDB" id="A0A8X8BN64"/>
<comment type="similarity">
    <text evidence="2">Belongs to the KptA/TPT1 family.</text>
</comment>
<keyword evidence="5" id="KW-0520">NAD</keyword>
<evidence type="ECO:0000313" key="8">
    <source>
        <dbReference type="Proteomes" id="UP000886611"/>
    </source>
</evidence>
<dbReference type="GO" id="GO:0006388">
    <property type="term" value="P:tRNA splicing, via endonucleolytic cleavage and ligation"/>
    <property type="evidence" value="ECO:0007669"/>
    <property type="project" value="TreeGrafter"/>
</dbReference>
<feature type="non-terminal residue" evidence="7">
    <location>
        <position position="1"/>
    </location>
</feature>
<dbReference type="GO" id="GO:0000215">
    <property type="term" value="F:tRNA 2'-phosphotransferase activity"/>
    <property type="evidence" value="ECO:0007669"/>
    <property type="project" value="UniProtKB-EC"/>
</dbReference>
<dbReference type="InterPro" id="IPR042080">
    <property type="entry name" value="RNA_2'-PTrans_N"/>
</dbReference>
<comment type="caution">
    <text evidence="7">The sequence shown here is derived from an EMBL/GenBank/DDBJ whole genome shotgun (WGS) entry which is preliminary data.</text>
</comment>
<dbReference type="Proteomes" id="UP000886611">
    <property type="component" value="Unassembled WGS sequence"/>
</dbReference>
<dbReference type="PANTHER" id="PTHR12684">
    <property type="entry name" value="PUTATIVE PHOSPHOTRANSFERASE"/>
    <property type="match status" value="1"/>
</dbReference>
<organism evidence="7 8">
    <name type="scientific">Polypterus senegalus</name>
    <name type="common">Senegal bichir</name>
    <dbReference type="NCBI Taxonomy" id="55291"/>
    <lineage>
        <taxon>Eukaryota</taxon>
        <taxon>Metazoa</taxon>
        <taxon>Chordata</taxon>
        <taxon>Craniata</taxon>
        <taxon>Vertebrata</taxon>
        <taxon>Euteleostomi</taxon>
        <taxon>Actinopterygii</taxon>
        <taxon>Polypteriformes</taxon>
        <taxon>Polypteridae</taxon>
        <taxon>Polypterus</taxon>
    </lineage>
</organism>
<dbReference type="Gene3D" id="3.20.170.30">
    <property type="match status" value="1"/>
</dbReference>
<evidence type="ECO:0000313" key="7">
    <source>
        <dbReference type="EMBL" id="KAG2460437.1"/>
    </source>
</evidence>
<evidence type="ECO:0000256" key="4">
    <source>
        <dbReference type="ARBA" id="ARBA00022679"/>
    </source>
</evidence>
<name>A0A8X8BN64_POLSE</name>
<dbReference type="SUPFAM" id="SSF56399">
    <property type="entry name" value="ADP-ribosylation"/>
    <property type="match status" value="1"/>
</dbReference>
<comment type="function">
    <text evidence="1">Catalyzes the last step of tRNA splicing, the transfer of the splice junction 2'-phosphate from ligated tRNA to NAD to produce ADP-ribose 1''-2'' cyclic phosphate.</text>
</comment>